<feature type="domain" description="Metallo-beta-lactamase" evidence="2">
    <location>
        <begin position="44"/>
        <end position="231"/>
    </location>
</feature>
<feature type="chain" id="PRO_5046782922" evidence="1">
    <location>
        <begin position="29"/>
        <end position="293"/>
    </location>
</feature>
<dbReference type="Gene3D" id="3.60.15.10">
    <property type="entry name" value="Ribonuclease Z/Hydroxyacylglutathione hydrolase-like"/>
    <property type="match status" value="1"/>
</dbReference>
<comment type="caution">
    <text evidence="3">The sequence shown here is derived from an EMBL/GenBank/DDBJ whole genome shotgun (WGS) entry which is preliminary data.</text>
</comment>
<gene>
    <name evidence="3" type="ORF">PUT78_23160</name>
</gene>
<dbReference type="InterPro" id="IPR036866">
    <property type="entry name" value="RibonucZ/Hydroxyglut_hydro"/>
</dbReference>
<evidence type="ECO:0000259" key="2">
    <source>
        <dbReference type="SMART" id="SM00849"/>
    </source>
</evidence>
<dbReference type="InterPro" id="IPR001279">
    <property type="entry name" value="Metallo-B-lactamas"/>
</dbReference>
<accession>A0ABT5TFM7</accession>
<reference evidence="3" key="1">
    <citation type="submission" date="2023-02" db="EMBL/GenBank/DDBJ databases">
        <title>Description of Roseinatronobacter alkalisoli sp. nov., an alkaliphilic bacerium isolated from soda soil.</title>
        <authorList>
            <person name="Wei W."/>
        </authorList>
    </citation>
    <scope>NUCLEOTIDE SEQUENCE</scope>
    <source>
        <strain evidence="3">HJB301</strain>
    </source>
</reference>
<dbReference type="InterPro" id="IPR006311">
    <property type="entry name" value="TAT_signal"/>
</dbReference>
<proteinExistence type="predicted"/>
<dbReference type="EMBL" id="JAQZSM010000083">
    <property type="protein sequence ID" value="MDD7973930.1"/>
    <property type="molecule type" value="Genomic_DNA"/>
</dbReference>
<sequence length="293" mass="30616">MFLLDRRNFLQVTAGAAAASLLPGSALARVGNAEVFTSDEAGLLVDSAVIMGERSAVLVDAQFTAGNAALLADMIAATGRRLESILITHYHPDHLLGLPILLDRFPEARAYAQADVQAFIAQVAEPMYAQIAGSAPAGVFADRVVVPEVLGADHLMLEGERIEILPPMAGDTALITPVHIPGLDTLIASDIAYIDTHLWMEEAAAPGGVEAWRASVAQLRAIGAGTVIPGHRKPGSANDAGVFDATIAYLDHWDAARAASGSAEEFRMKLLEGTGDLGFAFAVDRAVAAAFPG</sequence>
<dbReference type="Pfam" id="PF00753">
    <property type="entry name" value="Lactamase_B"/>
    <property type="match status" value="1"/>
</dbReference>
<dbReference type="PANTHER" id="PTHR42951:SF14">
    <property type="entry name" value="METALLO-BETA-LACTAMASE SUPERFAMILY PROTEIN"/>
    <property type="match status" value="1"/>
</dbReference>
<feature type="signal peptide" evidence="1">
    <location>
        <begin position="1"/>
        <end position="28"/>
    </location>
</feature>
<dbReference type="InterPro" id="IPR050855">
    <property type="entry name" value="NDM-1-like"/>
</dbReference>
<dbReference type="PROSITE" id="PS51318">
    <property type="entry name" value="TAT"/>
    <property type="match status" value="1"/>
</dbReference>
<dbReference type="SUPFAM" id="SSF56281">
    <property type="entry name" value="Metallo-hydrolase/oxidoreductase"/>
    <property type="match status" value="1"/>
</dbReference>
<evidence type="ECO:0000313" key="4">
    <source>
        <dbReference type="Proteomes" id="UP001431784"/>
    </source>
</evidence>
<organism evidence="3 4">
    <name type="scientific">Roseinatronobacter alkalisoli</name>
    <dbReference type="NCBI Taxonomy" id="3028235"/>
    <lineage>
        <taxon>Bacteria</taxon>
        <taxon>Pseudomonadati</taxon>
        <taxon>Pseudomonadota</taxon>
        <taxon>Alphaproteobacteria</taxon>
        <taxon>Rhodobacterales</taxon>
        <taxon>Paracoccaceae</taxon>
        <taxon>Roseinatronobacter</taxon>
    </lineage>
</organism>
<name>A0ABT5TFM7_9RHOB</name>
<keyword evidence="4" id="KW-1185">Reference proteome</keyword>
<keyword evidence="1" id="KW-0732">Signal</keyword>
<evidence type="ECO:0000313" key="3">
    <source>
        <dbReference type="EMBL" id="MDD7973930.1"/>
    </source>
</evidence>
<evidence type="ECO:0000256" key="1">
    <source>
        <dbReference type="SAM" id="SignalP"/>
    </source>
</evidence>
<dbReference type="RefSeq" id="WP_274354581.1">
    <property type="nucleotide sequence ID" value="NZ_JAQZSM010000083.1"/>
</dbReference>
<protein>
    <submittedName>
        <fullName evidence="3">MBL fold metallo-hydrolase</fullName>
    </submittedName>
</protein>
<dbReference type="SMART" id="SM00849">
    <property type="entry name" value="Lactamase_B"/>
    <property type="match status" value="1"/>
</dbReference>
<dbReference type="PANTHER" id="PTHR42951">
    <property type="entry name" value="METALLO-BETA-LACTAMASE DOMAIN-CONTAINING"/>
    <property type="match status" value="1"/>
</dbReference>
<dbReference type="Proteomes" id="UP001431784">
    <property type="component" value="Unassembled WGS sequence"/>
</dbReference>
<dbReference type="CDD" id="cd07739">
    <property type="entry name" value="metallo-hydrolase-like_MBL-fold"/>
    <property type="match status" value="1"/>
</dbReference>